<evidence type="ECO:0000256" key="8">
    <source>
        <dbReference type="ARBA" id="ARBA00023102"/>
    </source>
</evidence>
<dbReference type="RefSeq" id="WP_165101979.1">
    <property type="nucleotide sequence ID" value="NZ_CP049056.1"/>
</dbReference>
<evidence type="ECO:0000256" key="5">
    <source>
        <dbReference type="ARBA" id="ARBA00022605"/>
    </source>
</evidence>
<comment type="catalytic activity">
    <reaction evidence="9">
        <text>L-histidinol phosphate + 2-oxoglutarate = 3-(imidazol-4-yl)-2-oxopropyl phosphate + L-glutamate</text>
        <dbReference type="Rhea" id="RHEA:23744"/>
        <dbReference type="ChEBI" id="CHEBI:16810"/>
        <dbReference type="ChEBI" id="CHEBI:29985"/>
        <dbReference type="ChEBI" id="CHEBI:57766"/>
        <dbReference type="ChEBI" id="CHEBI:57980"/>
        <dbReference type="EC" id="2.6.1.9"/>
    </reaction>
</comment>
<dbReference type="PANTHER" id="PTHR43643">
    <property type="entry name" value="HISTIDINOL-PHOSPHATE AMINOTRANSFERASE 2"/>
    <property type="match status" value="1"/>
</dbReference>
<dbReference type="InterPro" id="IPR015422">
    <property type="entry name" value="PyrdxlP-dep_Trfase_small"/>
</dbReference>
<keyword evidence="4 11" id="KW-0032">Aminotransferase</keyword>
<dbReference type="EMBL" id="CP049056">
    <property type="protein sequence ID" value="QIE57306.1"/>
    <property type="molecule type" value="Genomic_DNA"/>
</dbReference>
<dbReference type="AlphaFoldDB" id="A0A7M3T5M5"/>
<dbReference type="PANTHER" id="PTHR43643:SF6">
    <property type="entry name" value="HISTIDINOL-PHOSPHATE AMINOTRANSFERASE"/>
    <property type="match status" value="1"/>
</dbReference>
<dbReference type="KEGG" id="hdh:G5B40_18780"/>
<protein>
    <recommendedName>
        <fullName evidence="3">histidinol-phosphate transaminase</fullName>
        <ecNumber evidence="3">2.6.1.9</ecNumber>
    </recommendedName>
</protein>
<evidence type="ECO:0000259" key="10">
    <source>
        <dbReference type="Pfam" id="PF00155"/>
    </source>
</evidence>
<dbReference type="InterPro" id="IPR015424">
    <property type="entry name" value="PyrdxlP-dep_Trfase"/>
</dbReference>
<dbReference type="CDD" id="cd00609">
    <property type="entry name" value="AAT_like"/>
    <property type="match status" value="1"/>
</dbReference>
<evidence type="ECO:0000256" key="2">
    <source>
        <dbReference type="ARBA" id="ARBA00007970"/>
    </source>
</evidence>
<evidence type="ECO:0000313" key="11">
    <source>
        <dbReference type="EMBL" id="QIE57306.1"/>
    </source>
</evidence>
<feature type="domain" description="Aminotransferase class I/classII large" evidence="10">
    <location>
        <begin position="38"/>
        <end position="354"/>
    </location>
</feature>
<dbReference type="Pfam" id="PF00155">
    <property type="entry name" value="Aminotran_1_2"/>
    <property type="match status" value="1"/>
</dbReference>
<dbReference type="EC" id="2.6.1.9" evidence="3"/>
<dbReference type="GO" id="GO:0004400">
    <property type="term" value="F:histidinol-phosphate transaminase activity"/>
    <property type="evidence" value="ECO:0007669"/>
    <property type="project" value="UniProtKB-EC"/>
</dbReference>
<keyword evidence="7" id="KW-0663">Pyridoxal phosphate</keyword>
<gene>
    <name evidence="11" type="ORF">G5B40_18780</name>
</gene>
<proteinExistence type="inferred from homology"/>
<evidence type="ECO:0000313" key="12">
    <source>
        <dbReference type="Proteomes" id="UP000503336"/>
    </source>
</evidence>
<evidence type="ECO:0000256" key="4">
    <source>
        <dbReference type="ARBA" id="ARBA00022576"/>
    </source>
</evidence>
<comment type="similarity">
    <text evidence="2">Belongs to the class-II pyridoxal-phosphate-dependent aminotransferase family. Histidinol-phosphate aminotransferase subfamily.</text>
</comment>
<keyword evidence="6 11" id="KW-0808">Transferase</keyword>
<dbReference type="Proteomes" id="UP000503336">
    <property type="component" value="Chromosome"/>
</dbReference>
<dbReference type="GO" id="GO:0000105">
    <property type="term" value="P:L-histidine biosynthetic process"/>
    <property type="evidence" value="ECO:0007669"/>
    <property type="project" value="UniProtKB-KW"/>
</dbReference>
<name>A0A7M3T5M5_9RHOB</name>
<dbReference type="SUPFAM" id="SSF53383">
    <property type="entry name" value="PLP-dependent transferases"/>
    <property type="match status" value="1"/>
</dbReference>
<keyword evidence="8" id="KW-0368">Histidine biosynthesis</keyword>
<comment type="pathway">
    <text evidence="1">Amino-acid biosynthesis; L-histidine biosynthesis; L-histidine from 5-phospho-alpha-D-ribose 1-diphosphate: step 7/9.</text>
</comment>
<evidence type="ECO:0000256" key="1">
    <source>
        <dbReference type="ARBA" id="ARBA00005011"/>
    </source>
</evidence>
<keyword evidence="12" id="KW-1185">Reference proteome</keyword>
<dbReference type="InterPro" id="IPR050106">
    <property type="entry name" value="HistidinolP_aminotransfase"/>
</dbReference>
<dbReference type="InterPro" id="IPR015421">
    <property type="entry name" value="PyrdxlP-dep_Trfase_major"/>
</dbReference>
<evidence type="ECO:0000256" key="3">
    <source>
        <dbReference type="ARBA" id="ARBA00012748"/>
    </source>
</evidence>
<reference evidence="11 12" key="1">
    <citation type="submission" date="2020-02" db="EMBL/GenBank/DDBJ databases">
        <title>complete genome sequence of Rhodobacteraceae bacterium.</title>
        <authorList>
            <person name="Park J."/>
            <person name="Kim Y.-S."/>
            <person name="Kim K.-H."/>
        </authorList>
    </citation>
    <scope>NUCLEOTIDE SEQUENCE [LARGE SCALE GENOMIC DNA]</scope>
    <source>
        <strain evidence="11 12">RR4-56</strain>
    </source>
</reference>
<dbReference type="InterPro" id="IPR004839">
    <property type="entry name" value="Aminotransferase_I/II_large"/>
</dbReference>
<evidence type="ECO:0000256" key="9">
    <source>
        <dbReference type="ARBA" id="ARBA00047481"/>
    </source>
</evidence>
<organism evidence="11 12">
    <name type="scientific">Pikeienuella piscinae</name>
    <dbReference type="NCBI Taxonomy" id="2748098"/>
    <lineage>
        <taxon>Bacteria</taxon>
        <taxon>Pseudomonadati</taxon>
        <taxon>Pseudomonadota</taxon>
        <taxon>Alphaproteobacteria</taxon>
        <taxon>Rhodobacterales</taxon>
        <taxon>Paracoccaceae</taxon>
        <taxon>Pikeienuella</taxon>
    </lineage>
</organism>
<evidence type="ECO:0000256" key="7">
    <source>
        <dbReference type="ARBA" id="ARBA00022898"/>
    </source>
</evidence>
<dbReference type="NCBIfam" id="NF006014">
    <property type="entry name" value="PRK08153.1"/>
    <property type="match status" value="1"/>
</dbReference>
<sequence>MTGPIYTPLVESLPSTVPFVGPETQERERGREFTARIGANESVFGPSPKAIEAMTRAAAEIWKYGDPENHDLRHALAAHHGVKPENITVGEGIDGMFGYLNRMLVEPGVTVATSLGAYPTFNFHVAGYGGRLVTAPYVDDREDPESLIALAKAEGARLIYFANPDNPMGGFWEAAAMKRMIESVPDGALLCLDEAYIDFAPEGAALEIDPDDTRVIRFRTFSKAHGMAGARVAYAIAAAPLVTAFDKVRNHFGVNRVAQAGALAALADREWLAEVKRRVAEARARISKIAEANGLTTLPSATNFVAIDCGGDGAFAKAVLDGLIARDIFVRMPFVAPQNRCIRVSAGRPADLDAFEAALPGALADARAG</sequence>
<dbReference type="GO" id="GO:0030170">
    <property type="term" value="F:pyridoxal phosphate binding"/>
    <property type="evidence" value="ECO:0007669"/>
    <property type="project" value="InterPro"/>
</dbReference>
<dbReference type="Gene3D" id="3.90.1150.10">
    <property type="entry name" value="Aspartate Aminotransferase, domain 1"/>
    <property type="match status" value="1"/>
</dbReference>
<keyword evidence="5" id="KW-0028">Amino-acid biosynthesis</keyword>
<evidence type="ECO:0000256" key="6">
    <source>
        <dbReference type="ARBA" id="ARBA00022679"/>
    </source>
</evidence>
<accession>A0A7M3T5M5</accession>
<dbReference type="Gene3D" id="3.40.640.10">
    <property type="entry name" value="Type I PLP-dependent aspartate aminotransferase-like (Major domain)"/>
    <property type="match status" value="1"/>
</dbReference>